<sequence>NLFKIPVQTSAKRVRPSRAPRAPPPANNARSSAPSWPSSGSGGPGRRRGRLRGRGSRVLVGAEVRPRLERKVLPGAALGPGGPGHAVRGRAVLRPLPSPRARRPRPRGETRPRGSRTRFTPARFRGLIVRPVLVPLVFPAVKKLHPRKLERDVRPNQIPPGLHSEHSDDLKKILVPIVTKLMCPWQEGEHPEV</sequence>
<feature type="compositionally biased region" description="Basic residues" evidence="1">
    <location>
        <begin position="45"/>
        <end position="55"/>
    </location>
</feature>
<protein>
    <submittedName>
        <fullName evidence="2">Uncharacterized protein</fullName>
    </submittedName>
</protein>
<proteinExistence type="predicted"/>
<feature type="region of interest" description="Disordered" evidence="1">
    <location>
        <begin position="94"/>
        <end position="117"/>
    </location>
</feature>
<dbReference type="EMBL" id="AEYP01033103">
    <property type="status" value="NOT_ANNOTATED_CDS"/>
    <property type="molecule type" value="Genomic_DNA"/>
</dbReference>
<dbReference type="InParanoid" id="M3YL06"/>
<dbReference type="AlphaFoldDB" id="M3YL06"/>
<dbReference type="Ensembl" id="ENSMPUT00000012211.1">
    <property type="protein sequence ID" value="ENSMPUP00000012013.1"/>
    <property type="gene ID" value="ENSMPUG00000012108.1"/>
</dbReference>
<name>M3YL06_MUSPF</name>
<evidence type="ECO:0000256" key="1">
    <source>
        <dbReference type="SAM" id="MobiDB-lite"/>
    </source>
</evidence>
<dbReference type="EMBL" id="AEYP01033102">
    <property type="status" value="NOT_ANNOTATED_CDS"/>
    <property type="molecule type" value="Genomic_DNA"/>
</dbReference>
<evidence type="ECO:0000313" key="2">
    <source>
        <dbReference type="Ensembl" id="ENSMPUP00000012013.1"/>
    </source>
</evidence>
<dbReference type="HOGENOM" id="CLU_1411829_0_0_1"/>
<feature type="region of interest" description="Disordered" evidence="1">
    <location>
        <begin position="1"/>
        <end position="58"/>
    </location>
</feature>
<feature type="compositionally biased region" description="Low complexity" evidence="1">
    <location>
        <begin position="27"/>
        <end position="39"/>
    </location>
</feature>
<organism evidence="2">
    <name type="scientific">Mustela putorius furo</name>
    <name type="common">European domestic ferret</name>
    <name type="synonym">Mustela furo</name>
    <dbReference type="NCBI Taxonomy" id="9669"/>
    <lineage>
        <taxon>Eukaryota</taxon>
        <taxon>Metazoa</taxon>
        <taxon>Chordata</taxon>
        <taxon>Craniata</taxon>
        <taxon>Vertebrata</taxon>
        <taxon>Euteleostomi</taxon>
        <taxon>Mammalia</taxon>
        <taxon>Eutheria</taxon>
        <taxon>Laurasiatheria</taxon>
        <taxon>Carnivora</taxon>
        <taxon>Caniformia</taxon>
        <taxon>Musteloidea</taxon>
        <taxon>Mustelidae</taxon>
        <taxon>Mustelinae</taxon>
        <taxon>Mustela</taxon>
    </lineage>
</organism>
<reference evidence="2" key="1">
    <citation type="submission" date="2024-06" db="UniProtKB">
        <authorList>
            <consortium name="Ensembl"/>
        </authorList>
    </citation>
    <scope>IDENTIFICATION</scope>
</reference>
<accession>M3YL06</accession>